<organism evidence="1 2">
    <name type="scientific">Ambrosiozyma monospora</name>
    <name type="common">Yeast</name>
    <name type="synonym">Endomycopsis monosporus</name>
    <dbReference type="NCBI Taxonomy" id="43982"/>
    <lineage>
        <taxon>Eukaryota</taxon>
        <taxon>Fungi</taxon>
        <taxon>Dikarya</taxon>
        <taxon>Ascomycota</taxon>
        <taxon>Saccharomycotina</taxon>
        <taxon>Pichiomycetes</taxon>
        <taxon>Pichiales</taxon>
        <taxon>Pichiaceae</taxon>
        <taxon>Ambrosiozyma</taxon>
    </lineage>
</organism>
<sequence length="192" mass="19783">MQAQFLVYPHTDVESGSYDVPATLTYTATPVTVSLTGVIPVYKNGDAVGTSSFLTESETEVIEISWITPIAKTITSTITDVVVITLNYSDYTPSNNTISSESSSLLSSSFIISSAYTTSDSTISSAISSAISSSISSAISSSISSSISSLVSSSYITSSIISSDVAPGASSSLAYITGNPAITVGVKNLYNC</sequence>
<proteinExistence type="predicted"/>
<comment type="caution">
    <text evidence="1">The sequence shown here is derived from an EMBL/GenBank/DDBJ whole genome shotgun (WGS) entry which is preliminary data.</text>
</comment>
<gene>
    <name evidence="1" type="ORF">Amon01_000412300</name>
</gene>
<keyword evidence="2" id="KW-1185">Reference proteome</keyword>
<reference evidence="1" key="1">
    <citation type="submission" date="2023-04" db="EMBL/GenBank/DDBJ databases">
        <title>Ambrosiozyma monospora NBRC 1965.</title>
        <authorList>
            <person name="Ichikawa N."/>
            <person name="Sato H."/>
            <person name="Tonouchi N."/>
        </authorList>
    </citation>
    <scope>NUCLEOTIDE SEQUENCE</scope>
    <source>
        <strain evidence="1">NBRC 1965</strain>
    </source>
</reference>
<name>A0A9W6YZN1_AMBMO</name>
<dbReference type="EMBL" id="BSXU01001912">
    <property type="protein sequence ID" value="GMG32308.1"/>
    <property type="molecule type" value="Genomic_DNA"/>
</dbReference>
<accession>A0A9W6YZN1</accession>
<dbReference type="AlphaFoldDB" id="A0A9W6YZN1"/>
<protein>
    <submittedName>
        <fullName evidence="1">Unnamed protein product</fullName>
    </submittedName>
</protein>
<evidence type="ECO:0000313" key="2">
    <source>
        <dbReference type="Proteomes" id="UP001165063"/>
    </source>
</evidence>
<dbReference type="Proteomes" id="UP001165063">
    <property type="component" value="Unassembled WGS sequence"/>
</dbReference>
<evidence type="ECO:0000313" key="1">
    <source>
        <dbReference type="EMBL" id="GMG32308.1"/>
    </source>
</evidence>